<reference evidence="2 3" key="1">
    <citation type="submission" date="2024-08" db="EMBL/GenBank/DDBJ databases">
        <authorList>
            <person name="Cucini C."/>
            <person name="Frati F."/>
        </authorList>
    </citation>
    <scope>NUCLEOTIDE SEQUENCE [LARGE SCALE GENOMIC DNA]</scope>
</reference>
<feature type="region of interest" description="Disordered" evidence="1">
    <location>
        <begin position="184"/>
        <end position="206"/>
    </location>
</feature>
<feature type="compositionally biased region" description="Basic and acidic residues" evidence="1">
    <location>
        <begin position="528"/>
        <end position="569"/>
    </location>
</feature>
<evidence type="ECO:0000313" key="3">
    <source>
        <dbReference type="Proteomes" id="UP001642540"/>
    </source>
</evidence>
<feature type="compositionally biased region" description="Basic and acidic residues" evidence="1">
    <location>
        <begin position="394"/>
        <end position="403"/>
    </location>
</feature>
<feature type="compositionally biased region" description="Polar residues" evidence="1">
    <location>
        <begin position="221"/>
        <end position="250"/>
    </location>
</feature>
<feature type="compositionally biased region" description="Low complexity" evidence="1">
    <location>
        <begin position="190"/>
        <end position="203"/>
    </location>
</feature>
<gene>
    <name evidence="2" type="ORF">ODALV1_LOCUS2659</name>
</gene>
<feature type="region of interest" description="Disordered" evidence="1">
    <location>
        <begin position="494"/>
        <end position="570"/>
    </location>
</feature>
<dbReference type="EMBL" id="CAXLJM020000007">
    <property type="protein sequence ID" value="CAL8073626.1"/>
    <property type="molecule type" value="Genomic_DNA"/>
</dbReference>
<dbReference type="Proteomes" id="UP001642540">
    <property type="component" value="Unassembled WGS sequence"/>
</dbReference>
<protein>
    <submittedName>
        <fullName evidence="2">Uncharacterized protein</fullName>
    </submittedName>
</protein>
<feature type="compositionally biased region" description="Low complexity" evidence="1">
    <location>
        <begin position="269"/>
        <end position="285"/>
    </location>
</feature>
<dbReference type="PANTHER" id="PTHR41156:SF1">
    <property type="entry name" value="ZASP-LIKE MOTIF DOMAIN-CONTAINING PROTEIN"/>
    <property type="match status" value="1"/>
</dbReference>
<accession>A0ABP1PQL8</accession>
<feature type="compositionally biased region" description="Low complexity" evidence="1">
    <location>
        <begin position="335"/>
        <end position="344"/>
    </location>
</feature>
<name>A0ABP1PQL8_9HEXA</name>
<evidence type="ECO:0000313" key="2">
    <source>
        <dbReference type="EMBL" id="CAL8073626.1"/>
    </source>
</evidence>
<keyword evidence="3" id="KW-1185">Reference proteome</keyword>
<feature type="region of interest" description="Disordered" evidence="1">
    <location>
        <begin position="139"/>
        <end position="162"/>
    </location>
</feature>
<dbReference type="PANTHER" id="PTHR41156">
    <property type="entry name" value="AGAP006184-PA"/>
    <property type="match status" value="1"/>
</dbReference>
<sequence length="590" mass="63873">MATVSRTGQLTQAGVTGTGEWDSRLNRLLEDLQETVIPTDTRSRNAAEYREYRLTQSSRVNDEPPQTVDEKWVEVGNLVGGGPVISGSVTDSAYGSSSRFTESKSVAFADESSLSNRLQMSQRTPQIEYLAPANLTTELKSGPTSPTGYTGYSVVPSGSSRSPKIERKEYFSKASYTTMIKGSGGDIDYPGISTTDSSGPSSSHRLLDDLIPSDFPALGTVGTTTTRNPAYESSSSTETRKTYMTSSESQRIGGLSNGAPSGGIGAPLYTSTPMKPTSSSTSSYSREVITDRSVTPPPKVVDPLKTPPMIRKILQSSSKDSTNHSHYHHHHHTTTSHTTSSSTSKPPPVGGVPLPIIHAGSSASPSVLKPTPIPSYDDPPERLGSRYYTSTVTTEHRERDVSPIRRFPSPQPPKQSGEPPKRLDDLLASFEDSNYSRSTTLYGGNEGPHKSVPYGPGTHAIQPARQVRIDDNVTSHGIDESSELIHRKNATQYQNPAYGKGNKAEPLEPTRNVQGPPVFYPPGQMFTRTEEESMKQEVDAKEKGKGKMKMERSYKEKEKMKSKHSEKGGEGAVPVPVCLPVCCAAPCVIM</sequence>
<feature type="region of interest" description="Disordered" evidence="1">
    <location>
        <begin position="219"/>
        <end position="423"/>
    </location>
</feature>
<comment type="caution">
    <text evidence="2">The sequence shown here is derived from an EMBL/GenBank/DDBJ whole genome shotgun (WGS) entry which is preliminary data.</text>
</comment>
<feature type="compositionally biased region" description="Basic residues" evidence="1">
    <location>
        <begin position="325"/>
        <end position="334"/>
    </location>
</feature>
<organism evidence="2 3">
    <name type="scientific">Orchesella dallaii</name>
    <dbReference type="NCBI Taxonomy" id="48710"/>
    <lineage>
        <taxon>Eukaryota</taxon>
        <taxon>Metazoa</taxon>
        <taxon>Ecdysozoa</taxon>
        <taxon>Arthropoda</taxon>
        <taxon>Hexapoda</taxon>
        <taxon>Collembola</taxon>
        <taxon>Entomobryomorpha</taxon>
        <taxon>Entomobryoidea</taxon>
        <taxon>Orchesellidae</taxon>
        <taxon>Orchesellinae</taxon>
        <taxon>Orchesella</taxon>
    </lineage>
</organism>
<evidence type="ECO:0000256" key="1">
    <source>
        <dbReference type="SAM" id="MobiDB-lite"/>
    </source>
</evidence>
<proteinExistence type="predicted"/>